<name>A0A1A9C6Z7_9CHLR</name>
<protein>
    <submittedName>
        <fullName evidence="2">Polynucleotide kinase or ligase</fullName>
    </submittedName>
</protein>
<dbReference type="Gene3D" id="3.30.470.30">
    <property type="entry name" value="DNA ligase/mRNA capping enzyme"/>
    <property type="match status" value="1"/>
</dbReference>
<evidence type="ECO:0000313" key="2">
    <source>
        <dbReference type="EMBL" id="SBU01537.1"/>
    </source>
</evidence>
<keyword evidence="2" id="KW-0808">Transferase</keyword>
<reference evidence="2" key="1">
    <citation type="submission" date="2016-01" db="EMBL/GenBank/DDBJ databases">
        <authorList>
            <person name="Mcilroy J.S."/>
            <person name="Karst M S."/>
            <person name="Albertsen M."/>
        </authorList>
    </citation>
    <scope>NUCLEOTIDE SEQUENCE</scope>
    <source>
        <strain evidence="2">Cfx-K</strain>
    </source>
</reference>
<dbReference type="EMBL" id="LN890655">
    <property type="protein sequence ID" value="SBU01537.1"/>
    <property type="molecule type" value="Genomic_DNA"/>
</dbReference>
<dbReference type="GO" id="GO:0016874">
    <property type="term" value="F:ligase activity"/>
    <property type="evidence" value="ECO:0007669"/>
    <property type="project" value="UniProtKB-KW"/>
</dbReference>
<dbReference type="RefSeq" id="WP_095044743.1">
    <property type="nucleotide sequence ID" value="NZ_LN890655.1"/>
</dbReference>
<accession>A0A1A9C6Z7</accession>
<keyword evidence="3" id="KW-1185">Reference proteome</keyword>
<dbReference type="OrthoDB" id="1310645at2"/>
<evidence type="ECO:0000259" key="1">
    <source>
        <dbReference type="Pfam" id="PF09511"/>
    </source>
</evidence>
<organism evidence="2 3">
    <name type="scientific">Candidatus Promineifilum breve</name>
    <dbReference type="NCBI Taxonomy" id="1806508"/>
    <lineage>
        <taxon>Bacteria</taxon>
        <taxon>Bacillati</taxon>
        <taxon>Chloroflexota</taxon>
        <taxon>Ardenticatenia</taxon>
        <taxon>Candidatus Promineifilales</taxon>
        <taxon>Candidatus Promineifilaceae</taxon>
        <taxon>Candidatus Promineifilum</taxon>
    </lineage>
</organism>
<dbReference type="GO" id="GO:0016301">
    <property type="term" value="F:kinase activity"/>
    <property type="evidence" value="ECO:0007669"/>
    <property type="project" value="UniProtKB-KW"/>
</dbReference>
<dbReference type="AlphaFoldDB" id="A0A1A9C6Z7"/>
<dbReference type="KEGG" id="pbf:CFX0092_A3659"/>
<sequence length="370" mass="41332">MIEQSSQNLTIETVEDVSRLVRAGFSDWAALGDVRVARDGDLLMFAYTPAAQYAARWNAFERMSRGLILDATTGAVVARPFDKFYNWGEGGRTADAPIDYVMEKMDGSLIICFHHRGQWRAATRGSFTSDQARWANERLARLPALADVPAHWTLLFEAVYPENRIVVDYRGRADLYLLAMRRRETGEYAPPDLLRQTAAALGVPMPVLYDQLDTIDGIHRALEGMTADEEGFVAVFKDGRRFKFKSAAYLELHKLVFGLTFRAAIDAVQTGKVEDVRRIVPEELRAEFDGWVAEVEGRVAEVKATVNAALAEAEVAGVRGDRKAFALWAAATYPALRFYLFAALDGKPLEPIIFRTEFKDRDGADGSPLR</sequence>
<keyword evidence="2" id="KW-0418">Kinase</keyword>
<feature type="domain" description="T4 RNA ligase 1-like N-terminal" evidence="1">
    <location>
        <begin position="64"/>
        <end position="247"/>
    </location>
</feature>
<evidence type="ECO:0000313" key="3">
    <source>
        <dbReference type="Proteomes" id="UP000215027"/>
    </source>
</evidence>
<dbReference type="InterPro" id="IPR019039">
    <property type="entry name" value="T4-Rnl1-like_N"/>
</dbReference>
<dbReference type="Proteomes" id="UP000215027">
    <property type="component" value="Chromosome I"/>
</dbReference>
<dbReference type="SUPFAM" id="SSF56091">
    <property type="entry name" value="DNA ligase/mRNA capping enzyme, catalytic domain"/>
    <property type="match status" value="1"/>
</dbReference>
<dbReference type="Pfam" id="PF09511">
    <property type="entry name" value="RNA_lig_T4_1"/>
    <property type="match status" value="1"/>
</dbReference>
<proteinExistence type="predicted"/>
<keyword evidence="2" id="KW-0436">Ligase</keyword>
<gene>
    <name evidence="2" type="ORF">CFX0092_A3659</name>
</gene>